<dbReference type="InterPro" id="IPR027417">
    <property type="entry name" value="P-loop_NTPase"/>
</dbReference>
<dbReference type="InterPro" id="IPR050168">
    <property type="entry name" value="AAA_ATPase_domain"/>
</dbReference>
<proteinExistence type="predicted"/>
<dbReference type="GO" id="GO:0005829">
    <property type="term" value="C:cytosol"/>
    <property type="evidence" value="ECO:0007669"/>
    <property type="project" value="TreeGrafter"/>
</dbReference>
<evidence type="ECO:0000313" key="2">
    <source>
        <dbReference type="EMBL" id="CAD6259580.1"/>
    </source>
</evidence>
<dbReference type="Proteomes" id="UP000604825">
    <property type="component" value="Unassembled WGS sequence"/>
</dbReference>
<dbReference type="InterPro" id="IPR003959">
    <property type="entry name" value="ATPase_AAA_core"/>
</dbReference>
<dbReference type="Gene3D" id="3.40.50.300">
    <property type="entry name" value="P-loop containing nucleotide triphosphate hydrolases"/>
    <property type="match status" value="1"/>
</dbReference>
<dbReference type="GO" id="GO:0005778">
    <property type="term" value="C:peroxisomal membrane"/>
    <property type="evidence" value="ECO:0007669"/>
    <property type="project" value="TreeGrafter"/>
</dbReference>
<dbReference type="PANTHER" id="PTHR23077">
    <property type="entry name" value="AAA-FAMILY ATPASE"/>
    <property type="match status" value="1"/>
</dbReference>
<dbReference type="OrthoDB" id="691210at2759"/>
<feature type="domain" description="ATPase AAA-type core" evidence="1">
    <location>
        <begin position="305"/>
        <end position="387"/>
    </location>
</feature>
<dbReference type="FunFam" id="1.10.8.60:FF:000077">
    <property type="entry name" value="Peroxisome biogenesis protein 6"/>
    <property type="match status" value="1"/>
</dbReference>
<dbReference type="GO" id="GO:0016887">
    <property type="term" value="F:ATP hydrolysis activity"/>
    <property type="evidence" value="ECO:0007669"/>
    <property type="project" value="InterPro"/>
</dbReference>
<dbReference type="GO" id="GO:0005524">
    <property type="term" value="F:ATP binding"/>
    <property type="evidence" value="ECO:0007669"/>
    <property type="project" value="InterPro"/>
</dbReference>
<name>A0A811QRS5_9POAL</name>
<protein>
    <recommendedName>
        <fullName evidence="1">ATPase AAA-type core domain-containing protein</fullName>
    </recommendedName>
</protein>
<dbReference type="AlphaFoldDB" id="A0A811QRS5"/>
<sequence length="501" mass="54710">MVEMRQRRKPLVLASTQALLDSLPGDRPPPPPQEPVRLRAGVLRFPSGAGAGAEFGELSSFVSLPATALRRLAVVTGTPNILSKWSLPLLIMQWASYLVCSQAEEIDATASAGSDLSLHLDLLPCPQVPKYVLHLRVSVVRIPDCGVLASLKINSSFGGSDYQDMVDQALNEYFKFDRFLARGDVFCIQNSWNCGSSCCLACNKQDNKLHPRNMIYFKVTGIEPSDEPILRVNCNETALVLGGAASAAIPLYSFFAASGNSVPLHGEIVEHLASIIAPALCPLDILPKIKFSTFLYGPSVFHCQSQARSARPCVIFFDELDSLAPARGSSADSGGVMDRVVSQLLVEIDGSSDNSQDLFIIGATNRPDLLDSTLLRPGRFDKLLYVGVNTDASYRERILKAQTRKYKLHKNVSLLSVAQHCPPNFTGADIYALCADAWFHAAKRSVKTFEIDPSRSNDASAEEVIVEIDDFITVLGDIPPSLSLELQNYEQLRQKIEGPSR</sequence>
<dbReference type="Gene3D" id="1.10.8.60">
    <property type="match status" value="1"/>
</dbReference>
<dbReference type="GO" id="GO:0016558">
    <property type="term" value="P:protein import into peroxisome matrix"/>
    <property type="evidence" value="ECO:0007669"/>
    <property type="project" value="TreeGrafter"/>
</dbReference>
<dbReference type="Pfam" id="PF00004">
    <property type="entry name" value="AAA"/>
    <property type="match status" value="1"/>
</dbReference>
<comment type="caution">
    <text evidence="2">The sequence shown here is derived from an EMBL/GenBank/DDBJ whole genome shotgun (WGS) entry which is preliminary data.</text>
</comment>
<dbReference type="PANTHER" id="PTHR23077:SF9">
    <property type="entry name" value="PEROXISOMAL ATPASE PEX6"/>
    <property type="match status" value="1"/>
</dbReference>
<gene>
    <name evidence="2" type="ORF">NCGR_LOCUS43017</name>
</gene>
<reference evidence="2" key="1">
    <citation type="submission" date="2020-10" db="EMBL/GenBank/DDBJ databases">
        <authorList>
            <person name="Han B."/>
            <person name="Lu T."/>
            <person name="Zhao Q."/>
            <person name="Huang X."/>
            <person name="Zhao Y."/>
        </authorList>
    </citation>
    <scope>NUCLEOTIDE SEQUENCE</scope>
</reference>
<keyword evidence="3" id="KW-1185">Reference proteome</keyword>
<dbReference type="SUPFAM" id="SSF52540">
    <property type="entry name" value="P-loop containing nucleoside triphosphate hydrolases"/>
    <property type="match status" value="1"/>
</dbReference>
<accession>A0A811QRS5</accession>
<evidence type="ECO:0000259" key="1">
    <source>
        <dbReference type="Pfam" id="PF00004"/>
    </source>
</evidence>
<dbReference type="EMBL" id="CAJGYO010000011">
    <property type="protein sequence ID" value="CAD6259580.1"/>
    <property type="molecule type" value="Genomic_DNA"/>
</dbReference>
<organism evidence="2 3">
    <name type="scientific">Miscanthus lutarioriparius</name>
    <dbReference type="NCBI Taxonomy" id="422564"/>
    <lineage>
        <taxon>Eukaryota</taxon>
        <taxon>Viridiplantae</taxon>
        <taxon>Streptophyta</taxon>
        <taxon>Embryophyta</taxon>
        <taxon>Tracheophyta</taxon>
        <taxon>Spermatophyta</taxon>
        <taxon>Magnoliopsida</taxon>
        <taxon>Liliopsida</taxon>
        <taxon>Poales</taxon>
        <taxon>Poaceae</taxon>
        <taxon>PACMAD clade</taxon>
        <taxon>Panicoideae</taxon>
        <taxon>Andropogonodae</taxon>
        <taxon>Andropogoneae</taxon>
        <taxon>Saccharinae</taxon>
        <taxon>Miscanthus</taxon>
    </lineage>
</organism>
<evidence type="ECO:0000313" key="3">
    <source>
        <dbReference type="Proteomes" id="UP000604825"/>
    </source>
</evidence>